<keyword evidence="8 13" id="KW-1133">Transmembrane helix</keyword>
<evidence type="ECO:0000256" key="11">
    <source>
        <dbReference type="ARBA" id="ARBA00023136"/>
    </source>
</evidence>
<evidence type="ECO:0000256" key="7">
    <source>
        <dbReference type="ARBA" id="ARBA00022927"/>
    </source>
</evidence>
<evidence type="ECO:0000256" key="3">
    <source>
        <dbReference type="ARBA" id="ARBA00005760"/>
    </source>
</evidence>
<evidence type="ECO:0000256" key="9">
    <source>
        <dbReference type="ARBA" id="ARBA00023010"/>
    </source>
</evidence>
<organism evidence="14 15">
    <name type="scientific">Nakaseomyces bracarensis</name>
    <dbReference type="NCBI Taxonomy" id="273131"/>
    <lineage>
        <taxon>Eukaryota</taxon>
        <taxon>Fungi</taxon>
        <taxon>Dikarya</taxon>
        <taxon>Ascomycota</taxon>
        <taxon>Saccharomycotina</taxon>
        <taxon>Saccharomycetes</taxon>
        <taxon>Saccharomycetales</taxon>
        <taxon>Saccharomycetaceae</taxon>
        <taxon>Nakaseomyces</taxon>
    </lineage>
</organism>
<comment type="subcellular location">
    <subcellularLocation>
        <location evidence="1">Nucleus membrane</location>
        <topology evidence="1">Multi-pass membrane protein</topology>
    </subcellularLocation>
    <subcellularLocation>
        <location evidence="2">Nucleus</location>
        <location evidence="2">Nuclear pore complex</location>
    </subcellularLocation>
</comment>
<name>A0ABR4P0F1_9SACH</name>
<dbReference type="InterPro" id="IPR019049">
    <property type="entry name" value="Nucleoporin_prot_Ndc1/Nup"/>
</dbReference>
<evidence type="ECO:0000256" key="6">
    <source>
        <dbReference type="ARBA" id="ARBA00022816"/>
    </source>
</evidence>
<evidence type="ECO:0000256" key="10">
    <source>
        <dbReference type="ARBA" id="ARBA00023132"/>
    </source>
</evidence>
<evidence type="ECO:0000256" key="5">
    <source>
        <dbReference type="ARBA" id="ARBA00022692"/>
    </source>
</evidence>
<keyword evidence="11 13" id="KW-0472">Membrane</keyword>
<feature type="transmembrane region" description="Helical" evidence="13">
    <location>
        <begin position="29"/>
        <end position="48"/>
    </location>
</feature>
<keyword evidence="9" id="KW-0811">Translocation</keyword>
<feature type="transmembrane region" description="Helical" evidence="13">
    <location>
        <begin position="141"/>
        <end position="158"/>
    </location>
</feature>
<gene>
    <name evidence="14" type="ORF">RNJ44_02850</name>
</gene>
<reference evidence="14 15" key="1">
    <citation type="submission" date="2024-05" db="EMBL/GenBank/DDBJ databases">
        <title>Long read based assembly of the Candida bracarensis genome reveals expanded adhesin content.</title>
        <authorList>
            <person name="Marcet-Houben M."/>
            <person name="Ksiezopolska E."/>
            <person name="Gabaldon T."/>
        </authorList>
    </citation>
    <scope>NUCLEOTIDE SEQUENCE [LARGE SCALE GENOMIC DNA]</scope>
    <source>
        <strain evidence="14 15">CBM6</strain>
    </source>
</reference>
<dbReference type="Proteomes" id="UP001623330">
    <property type="component" value="Unassembled WGS sequence"/>
</dbReference>
<keyword evidence="5 13" id="KW-0812">Transmembrane</keyword>
<keyword evidence="15" id="KW-1185">Reference proteome</keyword>
<keyword evidence="7" id="KW-0653">Protein transport</keyword>
<keyword evidence="4" id="KW-0813">Transport</keyword>
<keyword evidence="6" id="KW-0509">mRNA transport</keyword>
<evidence type="ECO:0000256" key="13">
    <source>
        <dbReference type="SAM" id="Phobius"/>
    </source>
</evidence>
<evidence type="ECO:0000256" key="12">
    <source>
        <dbReference type="ARBA" id="ARBA00023242"/>
    </source>
</evidence>
<accession>A0ABR4P0F1</accession>
<dbReference type="PANTHER" id="PTHR13269">
    <property type="entry name" value="NUCLEOPORIN NDC1"/>
    <property type="match status" value="1"/>
</dbReference>
<proteinExistence type="inferred from homology"/>
<dbReference type="Pfam" id="PF09531">
    <property type="entry name" value="Ndc1_Nup"/>
    <property type="match status" value="1"/>
</dbReference>
<evidence type="ECO:0000313" key="15">
    <source>
        <dbReference type="Proteomes" id="UP001623330"/>
    </source>
</evidence>
<evidence type="ECO:0000256" key="2">
    <source>
        <dbReference type="ARBA" id="ARBA00004567"/>
    </source>
</evidence>
<feature type="transmembrane region" description="Helical" evidence="13">
    <location>
        <begin position="60"/>
        <end position="79"/>
    </location>
</feature>
<evidence type="ECO:0000256" key="8">
    <source>
        <dbReference type="ARBA" id="ARBA00022989"/>
    </source>
</evidence>
<dbReference type="EMBL" id="JBEVYD010000002">
    <property type="protein sequence ID" value="KAL3235062.1"/>
    <property type="molecule type" value="Genomic_DNA"/>
</dbReference>
<sequence length="609" mass="69511">MSEEPAPINSRYSYHTIFGDICKTRFNHLVTRLFMTSSVIELLIFSIITKGNRSMVELFFLFFPKLVILNLVSLSIIVVRKNYMHVQSLGYSNDITYVLGQIISSKTVVYLVTYILSSFLLNLTIGDWFLDESSVFTSYRFLIWFLIPVFYSTQHVLFDRDRILFTFDTQFQFPQEYILTGIPNMLARSGILSSAIVILHPFILGPLFSTWFIGLRAMVKFFMISFITFMNFEFINLGFDSHMTIGCLHKGKPISSLSSTPIETLIDGLRSKKPFTKLTAFQELAYRATSLNASLRAPIYNSRYRNQALWNYILRDCIEVIEESNTNVMKFLESLENNNTKSIKKSKDNLQTNKKYDNTLDAELFGNDISTTNISNDHRYNDFDVTRRISLKKANILIGDKNSKNKAQGNIPNYFSNNNHKYDGSIITHVPSVVRFMKDVIIYVRQKINSVFFPSATVNNTQTKTFASLFDIFLLSKKRQADRLVPLAASHGSAIIALMGILIRAYTEDPKGSVVASVGEVLKHLERSVGTLGKFADWDPKNPWIKALNIKNTDETPCDAISVLNSLSISAFLEIVLKYNVLLNDVYLDDNVVKLSKWVLDMCNSDDQQ</sequence>
<evidence type="ECO:0000313" key="14">
    <source>
        <dbReference type="EMBL" id="KAL3235062.1"/>
    </source>
</evidence>
<protein>
    <submittedName>
        <fullName evidence="14">Nucleoporin NDC1</fullName>
    </submittedName>
</protein>
<keyword evidence="10" id="KW-0906">Nuclear pore complex</keyword>
<evidence type="ECO:0000256" key="1">
    <source>
        <dbReference type="ARBA" id="ARBA00004232"/>
    </source>
</evidence>
<evidence type="ECO:0000256" key="4">
    <source>
        <dbReference type="ARBA" id="ARBA00022448"/>
    </source>
</evidence>
<comment type="caution">
    <text evidence="14">The sequence shown here is derived from an EMBL/GenBank/DDBJ whole genome shotgun (WGS) entry which is preliminary data.</text>
</comment>
<comment type="similarity">
    <text evidence="3">Belongs to the NDC1 family.</text>
</comment>
<feature type="transmembrane region" description="Helical" evidence="13">
    <location>
        <begin position="191"/>
        <end position="213"/>
    </location>
</feature>
<keyword evidence="12" id="KW-0539">Nucleus</keyword>
<feature type="transmembrane region" description="Helical" evidence="13">
    <location>
        <begin position="108"/>
        <end position="129"/>
    </location>
</feature>
<dbReference type="PANTHER" id="PTHR13269:SF6">
    <property type="entry name" value="NUCLEOPORIN NDC1"/>
    <property type="match status" value="1"/>
</dbReference>